<dbReference type="PANTHER" id="PTHR33204">
    <property type="entry name" value="TRANSCRIPTIONAL REGULATOR, MARR FAMILY"/>
    <property type="match status" value="1"/>
</dbReference>
<name>A0AAE3XPB8_9BACT</name>
<evidence type="ECO:0000256" key="2">
    <source>
        <dbReference type="ARBA" id="ARBA00023125"/>
    </source>
</evidence>
<protein>
    <submittedName>
        <fullName evidence="5">DNA-binding HxlR family transcriptional regulator</fullName>
    </submittedName>
</protein>
<feature type="domain" description="HTH hxlR-type" evidence="4">
    <location>
        <begin position="19"/>
        <end position="118"/>
    </location>
</feature>
<dbReference type="Gene3D" id="1.10.10.10">
    <property type="entry name" value="Winged helix-like DNA-binding domain superfamily/Winged helix DNA-binding domain"/>
    <property type="match status" value="1"/>
</dbReference>
<reference evidence="5" key="1">
    <citation type="submission" date="2023-07" db="EMBL/GenBank/DDBJ databases">
        <title>Genomic Encyclopedia of Type Strains, Phase IV (KMG-IV): sequencing the most valuable type-strain genomes for metagenomic binning, comparative biology and taxonomic classification.</title>
        <authorList>
            <person name="Goeker M."/>
        </authorList>
    </citation>
    <scope>NUCLEOTIDE SEQUENCE</scope>
    <source>
        <strain evidence="5">DSM 26174</strain>
    </source>
</reference>
<keyword evidence="2 5" id="KW-0238">DNA-binding</keyword>
<accession>A0AAE3XPB8</accession>
<evidence type="ECO:0000313" key="5">
    <source>
        <dbReference type="EMBL" id="MDR6240647.1"/>
    </source>
</evidence>
<dbReference type="EMBL" id="JAVDQD010000005">
    <property type="protein sequence ID" value="MDR6240647.1"/>
    <property type="molecule type" value="Genomic_DNA"/>
</dbReference>
<proteinExistence type="predicted"/>
<keyword evidence="1" id="KW-0805">Transcription regulation</keyword>
<dbReference type="PANTHER" id="PTHR33204:SF29">
    <property type="entry name" value="TRANSCRIPTIONAL REGULATOR"/>
    <property type="match status" value="1"/>
</dbReference>
<keyword evidence="3" id="KW-0804">Transcription</keyword>
<evidence type="ECO:0000313" key="6">
    <source>
        <dbReference type="Proteomes" id="UP001185092"/>
    </source>
</evidence>
<dbReference type="Pfam" id="PF01638">
    <property type="entry name" value="HxlR"/>
    <property type="match status" value="1"/>
</dbReference>
<dbReference type="InterPro" id="IPR036390">
    <property type="entry name" value="WH_DNA-bd_sf"/>
</dbReference>
<dbReference type="GO" id="GO:0003677">
    <property type="term" value="F:DNA binding"/>
    <property type="evidence" value="ECO:0007669"/>
    <property type="project" value="UniProtKB-KW"/>
</dbReference>
<sequence>MIINGQKKAYKVDEQLYHCGTAATMSFIGGKWKCITLWYLRKEPKRFSELKSLLPDMTEKMLSLQLKALANDGLIARKSYGNKAPYVVIYNLTEFGESLIPVIETITSWGKKWAEQKGELIEVD</sequence>
<organism evidence="5 6">
    <name type="scientific">Aureibacter tunicatorum</name>
    <dbReference type="NCBI Taxonomy" id="866807"/>
    <lineage>
        <taxon>Bacteria</taxon>
        <taxon>Pseudomonadati</taxon>
        <taxon>Bacteroidota</taxon>
        <taxon>Cytophagia</taxon>
        <taxon>Cytophagales</taxon>
        <taxon>Persicobacteraceae</taxon>
        <taxon>Aureibacter</taxon>
    </lineage>
</organism>
<comment type="caution">
    <text evidence="5">The sequence shown here is derived from an EMBL/GenBank/DDBJ whole genome shotgun (WGS) entry which is preliminary data.</text>
</comment>
<dbReference type="Proteomes" id="UP001185092">
    <property type="component" value="Unassembled WGS sequence"/>
</dbReference>
<dbReference type="InterPro" id="IPR036388">
    <property type="entry name" value="WH-like_DNA-bd_sf"/>
</dbReference>
<evidence type="ECO:0000256" key="3">
    <source>
        <dbReference type="ARBA" id="ARBA00023163"/>
    </source>
</evidence>
<dbReference type="RefSeq" id="WP_309940751.1">
    <property type="nucleotide sequence ID" value="NZ_AP025306.1"/>
</dbReference>
<dbReference type="PROSITE" id="PS51118">
    <property type="entry name" value="HTH_HXLR"/>
    <property type="match status" value="1"/>
</dbReference>
<dbReference type="AlphaFoldDB" id="A0AAE3XPB8"/>
<dbReference type="InterPro" id="IPR002577">
    <property type="entry name" value="HTH_HxlR"/>
</dbReference>
<dbReference type="SUPFAM" id="SSF46785">
    <property type="entry name" value="Winged helix' DNA-binding domain"/>
    <property type="match status" value="1"/>
</dbReference>
<keyword evidence="6" id="KW-1185">Reference proteome</keyword>
<evidence type="ECO:0000256" key="1">
    <source>
        <dbReference type="ARBA" id="ARBA00023015"/>
    </source>
</evidence>
<evidence type="ECO:0000259" key="4">
    <source>
        <dbReference type="PROSITE" id="PS51118"/>
    </source>
</evidence>
<gene>
    <name evidence="5" type="ORF">HNQ88_003723</name>
</gene>